<dbReference type="EMBL" id="CM056809">
    <property type="protein sequence ID" value="KAJ8647686.1"/>
    <property type="molecule type" value="Genomic_DNA"/>
</dbReference>
<name>A0ACC2MPS4_PERAE</name>
<reference evidence="1 2" key="1">
    <citation type="journal article" date="2022" name="Hortic Res">
        <title>A haplotype resolved chromosomal level avocado genome allows analysis of novel avocado genes.</title>
        <authorList>
            <person name="Nath O."/>
            <person name="Fletcher S.J."/>
            <person name="Hayward A."/>
            <person name="Shaw L.M."/>
            <person name="Masouleh A.K."/>
            <person name="Furtado A."/>
            <person name="Henry R.J."/>
            <person name="Mitter N."/>
        </authorList>
    </citation>
    <scope>NUCLEOTIDE SEQUENCE [LARGE SCALE GENOMIC DNA]</scope>
    <source>
        <strain evidence="2">cv. Hass</strain>
    </source>
</reference>
<sequence>MDTEDLHGHEQLAEANMARTVRRNLDFNPEVLNQEVNNPTLLANDGKDWSEKLKIGTEFETVDDAYNLYNEFGAFRGFSVRKSSKTENPKTGVVKRRVFVCSKEGKRQPDKRDHMYKQHRDETRTCCESHMENRLGKNGKYYISGFNDIHNHPLASPSKAHMLRSQRKISLVQAVIADDCDKSGIPPKSTNCIYDYDMEEDFLQAWDDMLEKYDLRTNGWLSKLFDERKKWALVYGRNTFCADMKSTQRSEGLNRELKNYLDPRKVIVDFFDHFERLLEDRRFAELQANFKMTQTLPTIKVQVPILMHAATVYTPSVYKMFEKEYLNGLSWQVEEQGDVGTTKNYFVFNEKPHRHFVVYDPEDESITYSCRKFEFVGIMCGHSLIATIHRLKQIPERYVLKRWTREAASCSLKTSDSGMSHENEKKDMSKRYNVLLRNFVKIAAKASESEKKFQEAFKLSKSMLHNIENIPFEEKKNDNSKVAASEGDVLVGEFEEDDSVAVVNAIKKKVDNCRGRRRVKSCLEKGSKKRVQKSQCKKAKKSNTTQYNAFTQPSYSILQVMKEINA</sequence>
<accession>A0ACC2MPS4</accession>
<comment type="caution">
    <text evidence="1">The sequence shown here is derived from an EMBL/GenBank/DDBJ whole genome shotgun (WGS) entry which is preliminary data.</text>
</comment>
<keyword evidence="2" id="KW-1185">Reference proteome</keyword>
<organism evidence="1 2">
    <name type="scientific">Persea americana</name>
    <name type="common">Avocado</name>
    <dbReference type="NCBI Taxonomy" id="3435"/>
    <lineage>
        <taxon>Eukaryota</taxon>
        <taxon>Viridiplantae</taxon>
        <taxon>Streptophyta</taxon>
        <taxon>Embryophyta</taxon>
        <taxon>Tracheophyta</taxon>
        <taxon>Spermatophyta</taxon>
        <taxon>Magnoliopsida</taxon>
        <taxon>Magnoliidae</taxon>
        <taxon>Laurales</taxon>
        <taxon>Lauraceae</taxon>
        <taxon>Persea</taxon>
    </lineage>
</organism>
<gene>
    <name evidence="1" type="ORF">MRB53_000709</name>
</gene>
<evidence type="ECO:0000313" key="1">
    <source>
        <dbReference type="EMBL" id="KAJ8647686.1"/>
    </source>
</evidence>
<proteinExistence type="predicted"/>
<evidence type="ECO:0000313" key="2">
    <source>
        <dbReference type="Proteomes" id="UP001234297"/>
    </source>
</evidence>
<protein>
    <submittedName>
        <fullName evidence="1">Uncharacterized protein</fullName>
    </submittedName>
</protein>
<dbReference type="Proteomes" id="UP001234297">
    <property type="component" value="Chromosome 1"/>
</dbReference>